<reference evidence="3 4" key="1">
    <citation type="journal article" date="2017" name="ISME J.">
        <title>Energy and carbon metabolisms in a deep terrestrial subsurface fluid microbial community.</title>
        <authorList>
            <person name="Momper L."/>
            <person name="Jungbluth S.P."/>
            <person name="Lee M.D."/>
            <person name="Amend J.P."/>
        </authorList>
    </citation>
    <scope>NUCLEOTIDE SEQUENCE [LARGE SCALE GENOMIC DNA]</scope>
    <source>
        <strain evidence="3">SURF_29</strain>
    </source>
</reference>
<protein>
    <submittedName>
        <fullName evidence="3">Glycosyltransferase family 1 protein</fullName>
    </submittedName>
</protein>
<name>A0A419DDA8_9BACT</name>
<dbReference type="Pfam" id="PF13439">
    <property type="entry name" value="Glyco_transf_4"/>
    <property type="match status" value="1"/>
</dbReference>
<evidence type="ECO:0000313" key="3">
    <source>
        <dbReference type="EMBL" id="RJO61121.1"/>
    </source>
</evidence>
<organism evidence="3 4">
    <name type="scientific">candidate division WS5 bacterium</name>
    <dbReference type="NCBI Taxonomy" id="2093353"/>
    <lineage>
        <taxon>Bacteria</taxon>
        <taxon>candidate division WS5</taxon>
    </lineage>
</organism>
<feature type="domain" description="Glycosyltransferase subfamily 4-like N-terminal" evidence="2">
    <location>
        <begin position="15"/>
        <end position="221"/>
    </location>
</feature>
<evidence type="ECO:0000313" key="4">
    <source>
        <dbReference type="Proteomes" id="UP000285655"/>
    </source>
</evidence>
<dbReference type="PANTHER" id="PTHR45947">
    <property type="entry name" value="SULFOQUINOVOSYL TRANSFERASE SQD2"/>
    <property type="match status" value="1"/>
</dbReference>
<feature type="domain" description="Glycosyl transferase family 1" evidence="1">
    <location>
        <begin position="230"/>
        <end position="389"/>
    </location>
</feature>
<accession>A0A419DDA8</accession>
<dbReference type="EMBL" id="QZJW01000029">
    <property type="protein sequence ID" value="RJO61121.1"/>
    <property type="molecule type" value="Genomic_DNA"/>
</dbReference>
<dbReference type="GO" id="GO:0016757">
    <property type="term" value="F:glycosyltransferase activity"/>
    <property type="evidence" value="ECO:0007669"/>
    <property type="project" value="InterPro"/>
</dbReference>
<proteinExistence type="predicted"/>
<dbReference type="AlphaFoldDB" id="A0A419DDA8"/>
<dbReference type="SUPFAM" id="SSF53756">
    <property type="entry name" value="UDP-Glycosyltransferase/glycogen phosphorylase"/>
    <property type="match status" value="1"/>
</dbReference>
<comment type="caution">
    <text evidence="3">The sequence shown here is derived from an EMBL/GenBank/DDBJ whole genome shotgun (WGS) entry which is preliminary data.</text>
</comment>
<evidence type="ECO:0000259" key="2">
    <source>
        <dbReference type="Pfam" id="PF13439"/>
    </source>
</evidence>
<evidence type="ECO:0000259" key="1">
    <source>
        <dbReference type="Pfam" id="PF00534"/>
    </source>
</evidence>
<keyword evidence="3" id="KW-0808">Transferase</keyword>
<dbReference type="InterPro" id="IPR050194">
    <property type="entry name" value="Glycosyltransferase_grp1"/>
</dbReference>
<dbReference type="InterPro" id="IPR001296">
    <property type="entry name" value="Glyco_trans_1"/>
</dbReference>
<dbReference type="CDD" id="cd03801">
    <property type="entry name" value="GT4_PimA-like"/>
    <property type="match status" value="1"/>
</dbReference>
<dbReference type="Gene3D" id="3.40.50.2000">
    <property type="entry name" value="Glycogen Phosphorylase B"/>
    <property type="match status" value="2"/>
</dbReference>
<gene>
    <name evidence="3" type="ORF">C4544_03680</name>
</gene>
<dbReference type="Pfam" id="PF00534">
    <property type="entry name" value="Glycos_transf_1"/>
    <property type="match status" value="1"/>
</dbReference>
<dbReference type="PANTHER" id="PTHR45947:SF13">
    <property type="entry name" value="TRANSFERASE"/>
    <property type="match status" value="1"/>
</dbReference>
<sequence length="416" mass="48569">MNILLVNKYHYYRSGPEAVYFKTAEVLESHGHKVVFFSMQHPENLPCETERFFMPYLELTDQHSILDQLRITGRILYSFEAKRKISKLLDKYPVDVAHFHDVCYHISPSILHELKRRGIPVVMTLHDFKMICTEYYMYADGKICEVCRSGRYYMPMLRRCIKNSFAKSAVASLEMYLHQVILDIYNNVDIFISPSLFLKKKLEEKGFNKEIVHLYNFYDLQKTESNNDEIINDRKEKTISYIGRLSQEKGLITLLKAAKLLLRKEKKIQFSVIGDGPLMKMLQEKVRGEEINNVRFLGYMKHDALNKEIIKSIAVILPSEWYENNPMAILEAFALGKPVIGSKIGGIPELVEDYERGLTFEANNPEDLISKIQYLVDNPEKGLEMGRKAMMFLEKELNSERHYSKLMKIYKSILKS</sequence>
<dbReference type="InterPro" id="IPR028098">
    <property type="entry name" value="Glyco_trans_4-like_N"/>
</dbReference>
<dbReference type="Proteomes" id="UP000285655">
    <property type="component" value="Unassembled WGS sequence"/>
</dbReference>